<dbReference type="RefSeq" id="WP_130700718.1">
    <property type="nucleotide sequence ID" value="NZ_SIMK01000001.1"/>
</dbReference>
<comment type="caution">
    <text evidence="9">The sequence shown here is derived from an EMBL/GenBank/DDBJ whole genome shotgun (WGS) entry which is preliminary data.</text>
</comment>
<sequence length="340" mass="37383">MNGPHDLGGQMGFGPVAPEKDEPYFHAEWEKRALGITLSCGAFGAWTIDESRHARENIPPADYLAASYYEIWIRGIDKLLERHGFATHEELLSGRKLQDGAVPKRVLKADMVPAVLAKGGPCDRPVEAAPLFVVGETVRTKNFNPATHTRLPRYARARTGVVEAVQGSFVFPDDNAHGKGESPQWLYTVVFDGAEIWGEDADRTLTVSIDAWESYLELHEMSPLTQSPSLPRSSEGEPVFPEPWAAEAFAMTVHLHAKGLFSWSEWAETLSAQLHKPGRAEDGSDYFDCWVAALSDLIVDNGIADVETILALQQSWQRAAEATPHGRPIELGNDPSRGSS</sequence>
<organism evidence="9 10">
    <name type="scientific">Rhizobium ruizarguesonis</name>
    <dbReference type="NCBI Taxonomy" id="2081791"/>
    <lineage>
        <taxon>Bacteria</taxon>
        <taxon>Pseudomonadati</taxon>
        <taxon>Pseudomonadota</taxon>
        <taxon>Alphaproteobacteria</taxon>
        <taxon>Hyphomicrobiales</taxon>
        <taxon>Rhizobiaceae</taxon>
        <taxon>Rhizobium/Agrobacterium group</taxon>
        <taxon>Rhizobium</taxon>
    </lineage>
</organism>
<dbReference type="Proteomes" id="UP000294215">
    <property type="component" value="Unassembled WGS sequence"/>
</dbReference>
<proteinExistence type="inferred from homology"/>
<reference evidence="9 10" key="1">
    <citation type="submission" date="2019-02" db="EMBL/GenBank/DDBJ databases">
        <title>The genomic architecture of introgression among sibling species of bacteria.</title>
        <authorList>
            <person name="Cavassim M.I.A."/>
            <person name="Moeskjaer S."/>
            <person name="Moslemi C."/>
            <person name="Fields B."/>
            <person name="Bachmann A."/>
            <person name="Vilhjalmsson B."/>
            <person name="Schierup M.H."/>
            <person name="Young J.P.W."/>
            <person name="Andersen S.U."/>
        </authorList>
    </citation>
    <scope>NUCLEOTIDE SEQUENCE [LARGE SCALE GENOMIC DNA]</scope>
    <source>
        <strain evidence="9 10">SM92</strain>
    </source>
</reference>
<dbReference type="AlphaFoldDB" id="A0AB38I1E0"/>
<evidence type="ECO:0000313" key="10">
    <source>
        <dbReference type="Proteomes" id="UP000294215"/>
    </source>
</evidence>
<feature type="domain" description="Nitrile hydratase beta subunit-like N-terminal" evidence="8">
    <location>
        <begin position="235"/>
        <end position="317"/>
    </location>
</feature>
<dbReference type="InterPro" id="IPR003168">
    <property type="entry name" value="Nitrile_hydratase_bsu"/>
</dbReference>
<evidence type="ECO:0000259" key="8">
    <source>
        <dbReference type="Pfam" id="PF21006"/>
    </source>
</evidence>
<feature type="domain" description="Nitrile hydratase beta subunit-like N-terminal" evidence="8">
    <location>
        <begin position="1"/>
        <end position="99"/>
    </location>
</feature>
<dbReference type="Pfam" id="PF02211">
    <property type="entry name" value="NHase_beta_C"/>
    <property type="match status" value="1"/>
</dbReference>
<evidence type="ECO:0000256" key="1">
    <source>
        <dbReference type="ARBA" id="ARBA00004042"/>
    </source>
</evidence>
<dbReference type="SUPFAM" id="SSF50090">
    <property type="entry name" value="Electron transport accessory proteins"/>
    <property type="match status" value="2"/>
</dbReference>
<comment type="function">
    <text evidence="1">NHase catalyzes the hydration of various nitrile compounds to the corresponding amides.</text>
</comment>
<comment type="catalytic activity">
    <reaction evidence="5">
        <text>an aliphatic primary amide = an aliphatic nitrile + H2O</text>
        <dbReference type="Rhea" id="RHEA:12673"/>
        <dbReference type="ChEBI" id="CHEBI:15377"/>
        <dbReference type="ChEBI" id="CHEBI:65285"/>
        <dbReference type="ChEBI" id="CHEBI:80291"/>
        <dbReference type="EC" id="4.2.1.84"/>
    </reaction>
</comment>
<evidence type="ECO:0000313" key="9">
    <source>
        <dbReference type="EMBL" id="TBC14490.1"/>
    </source>
</evidence>
<evidence type="ECO:0000256" key="2">
    <source>
        <dbReference type="ARBA" id="ARBA00009098"/>
    </source>
</evidence>
<dbReference type="InterPro" id="IPR049054">
    <property type="entry name" value="CN_hydtase_beta-like_N"/>
</dbReference>
<dbReference type="Gene3D" id="2.30.30.50">
    <property type="match status" value="1"/>
</dbReference>
<evidence type="ECO:0000256" key="3">
    <source>
        <dbReference type="ARBA" id="ARBA00013079"/>
    </source>
</evidence>
<keyword evidence="4 9" id="KW-0456">Lyase</keyword>
<dbReference type="EMBL" id="SIMR01000001">
    <property type="protein sequence ID" value="TBC14490.1"/>
    <property type="molecule type" value="Genomic_DNA"/>
</dbReference>
<evidence type="ECO:0000259" key="7">
    <source>
        <dbReference type="Pfam" id="PF02211"/>
    </source>
</evidence>
<dbReference type="GO" id="GO:0046914">
    <property type="term" value="F:transition metal ion binding"/>
    <property type="evidence" value="ECO:0007669"/>
    <property type="project" value="InterPro"/>
</dbReference>
<feature type="domain" description="Nitrile hydratase beta subunit" evidence="7">
    <location>
        <begin position="121"/>
        <end position="217"/>
    </location>
</feature>
<protein>
    <recommendedName>
        <fullName evidence="3">nitrile hydratase</fullName>
        <ecNumber evidence="3">4.2.1.84</ecNumber>
    </recommendedName>
</protein>
<evidence type="ECO:0000256" key="6">
    <source>
        <dbReference type="SAM" id="MobiDB-lite"/>
    </source>
</evidence>
<accession>A0AB38I1E0</accession>
<dbReference type="InterPro" id="IPR023808">
    <property type="entry name" value="Nitrile_Hydratase_acc_put"/>
</dbReference>
<dbReference type="InterPro" id="IPR008990">
    <property type="entry name" value="Elect_transpt_acc-like_dom_sf"/>
</dbReference>
<dbReference type="NCBIfam" id="TIGR03889">
    <property type="entry name" value="nitrile_acc"/>
    <property type="match status" value="1"/>
</dbReference>
<dbReference type="InterPro" id="IPR042262">
    <property type="entry name" value="CN_hydtase_beta_C"/>
</dbReference>
<dbReference type="EC" id="4.2.1.84" evidence="3"/>
<feature type="region of interest" description="Disordered" evidence="6">
    <location>
        <begin position="321"/>
        <end position="340"/>
    </location>
</feature>
<evidence type="ECO:0000256" key="4">
    <source>
        <dbReference type="ARBA" id="ARBA00023239"/>
    </source>
</evidence>
<name>A0AB38I1E0_9HYPH</name>
<dbReference type="GO" id="GO:0018822">
    <property type="term" value="F:nitrile hydratase activity"/>
    <property type="evidence" value="ECO:0007669"/>
    <property type="project" value="UniProtKB-EC"/>
</dbReference>
<comment type="similarity">
    <text evidence="2">Belongs to the nitrile hydratase subunit beta family.</text>
</comment>
<gene>
    <name evidence="9" type="primary">nthB</name>
    <name evidence="9" type="ORF">ELH40_05850</name>
</gene>
<evidence type="ECO:0000256" key="5">
    <source>
        <dbReference type="ARBA" id="ARBA00044877"/>
    </source>
</evidence>
<dbReference type="InterPro" id="IPR024690">
    <property type="entry name" value="CN_hydtase_beta_dom_C"/>
</dbReference>
<dbReference type="NCBIfam" id="TIGR03888">
    <property type="entry name" value="nitrile_beta"/>
    <property type="match status" value="1"/>
</dbReference>
<dbReference type="Gene3D" id="1.10.472.20">
    <property type="entry name" value="Nitrile hydratase, beta subunit"/>
    <property type="match status" value="2"/>
</dbReference>
<dbReference type="Pfam" id="PF21006">
    <property type="entry name" value="NHase_beta_N"/>
    <property type="match status" value="2"/>
</dbReference>